<evidence type="ECO:0000256" key="4">
    <source>
        <dbReference type="ARBA" id="ARBA00022832"/>
    </source>
</evidence>
<evidence type="ECO:0000256" key="6">
    <source>
        <dbReference type="ARBA" id="ARBA00022946"/>
    </source>
</evidence>
<evidence type="ECO:0000256" key="11">
    <source>
        <dbReference type="ARBA" id="ARBA00038963"/>
    </source>
</evidence>
<keyword evidence="3" id="KW-0444">Lipid biosynthesis</keyword>
<dbReference type="AlphaFoldDB" id="A0ABD2M041"/>
<dbReference type="InterPro" id="IPR011032">
    <property type="entry name" value="GroES-like_sf"/>
</dbReference>
<keyword evidence="4" id="KW-0276">Fatty acid metabolism</keyword>
<comment type="caution">
    <text evidence="16">The sequence shown here is derived from an EMBL/GenBank/DDBJ whole genome shotgun (WGS) entry which is preliminary data.</text>
</comment>
<evidence type="ECO:0000256" key="3">
    <source>
        <dbReference type="ARBA" id="ARBA00022516"/>
    </source>
</evidence>
<dbReference type="Gene3D" id="3.90.180.10">
    <property type="entry name" value="Medium-chain alcohol dehydrogenases, catalytic domain"/>
    <property type="match status" value="1"/>
</dbReference>
<dbReference type="Proteomes" id="UP001620626">
    <property type="component" value="Unassembled WGS sequence"/>
</dbReference>
<dbReference type="SUPFAM" id="SSF50129">
    <property type="entry name" value="GroES-like"/>
    <property type="match status" value="1"/>
</dbReference>
<dbReference type="Pfam" id="PF08240">
    <property type="entry name" value="ADH_N"/>
    <property type="match status" value="1"/>
</dbReference>
<dbReference type="InterPro" id="IPR036291">
    <property type="entry name" value="NAD(P)-bd_dom_sf"/>
</dbReference>
<keyword evidence="10" id="KW-0275">Fatty acid biosynthesis</keyword>
<keyword evidence="6" id="KW-0809">Transit peptide</keyword>
<comment type="subcellular location">
    <subcellularLocation>
        <location evidence="1">Mitochondrion</location>
    </subcellularLocation>
</comment>
<accession>A0ABD2M041</accession>
<keyword evidence="7" id="KW-0560">Oxidoreductase</keyword>
<evidence type="ECO:0000259" key="15">
    <source>
        <dbReference type="SMART" id="SM00829"/>
    </source>
</evidence>
<feature type="domain" description="Enoyl reductase (ER)" evidence="15">
    <location>
        <begin position="38"/>
        <end position="356"/>
    </location>
</feature>
<dbReference type="InterPro" id="IPR013149">
    <property type="entry name" value="ADH-like_C"/>
</dbReference>
<evidence type="ECO:0000256" key="10">
    <source>
        <dbReference type="ARBA" id="ARBA00023160"/>
    </source>
</evidence>
<dbReference type="EMBL" id="JBICBT010000207">
    <property type="protein sequence ID" value="KAL3120776.1"/>
    <property type="molecule type" value="Genomic_DNA"/>
</dbReference>
<sequence>MQFAGVNCSTNILWVHRWAWTCRRLCSSTKIIYEQNGNPAEVLKLSNEKIDQNAIGANEVFVRWMASPINPSDINQIQGVYPIKPPLPAVAGNEGCARVEKIGSNVREMKVGDIVLPTNAGLGTWLTHGIYQSTQLFPIDSSLQLDSIATAMLQVNPSTAYRMLHDYAKLVPGDIVVQNGGNSAVGRFVIQMCRNLGFKSISVVRDRPQINEMKDELKQLGATEVFTEEEFAKAVKSKIGAKLALNCVGGKSTIYLIRALANGGCMVTYGGMSKNPVQVPTSSLIFNDITLHGFWMSRWYNCGHSEERANMYKVFDEWYKTGKLSTPPFRKWKIEEFKEAVENAMEPMTKFKHVFVHE</sequence>
<gene>
    <name evidence="16" type="ORF">niasHT_008068</name>
</gene>
<dbReference type="InterPro" id="IPR020843">
    <property type="entry name" value="ER"/>
</dbReference>
<dbReference type="Pfam" id="PF00107">
    <property type="entry name" value="ADH_zinc_N"/>
    <property type="match status" value="1"/>
</dbReference>
<evidence type="ECO:0000256" key="14">
    <source>
        <dbReference type="ARBA" id="ARBA00048843"/>
    </source>
</evidence>
<evidence type="ECO:0000313" key="17">
    <source>
        <dbReference type="Proteomes" id="UP001620626"/>
    </source>
</evidence>
<evidence type="ECO:0000256" key="12">
    <source>
        <dbReference type="ARBA" id="ARBA00041058"/>
    </source>
</evidence>
<organism evidence="16 17">
    <name type="scientific">Heterodera trifolii</name>
    <dbReference type="NCBI Taxonomy" id="157864"/>
    <lineage>
        <taxon>Eukaryota</taxon>
        <taxon>Metazoa</taxon>
        <taxon>Ecdysozoa</taxon>
        <taxon>Nematoda</taxon>
        <taxon>Chromadorea</taxon>
        <taxon>Rhabditida</taxon>
        <taxon>Tylenchina</taxon>
        <taxon>Tylenchomorpha</taxon>
        <taxon>Tylenchoidea</taxon>
        <taxon>Heteroderidae</taxon>
        <taxon>Heteroderinae</taxon>
        <taxon>Heterodera</taxon>
    </lineage>
</organism>
<dbReference type="GO" id="GO:0141148">
    <property type="term" value="F:enoyl-[acyl-carrier-protein] reductase (NADPH) activity"/>
    <property type="evidence" value="ECO:0007669"/>
    <property type="project" value="UniProtKB-EC"/>
</dbReference>
<evidence type="ECO:0000256" key="9">
    <source>
        <dbReference type="ARBA" id="ARBA00023128"/>
    </source>
</evidence>
<evidence type="ECO:0000256" key="5">
    <source>
        <dbReference type="ARBA" id="ARBA00022857"/>
    </source>
</evidence>
<evidence type="ECO:0000256" key="2">
    <source>
        <dbReference type="ARBA" id="ARBA00010371"/>
    </source>
</evidence>
<dbReference type="GO" id="GO:0006633">
    <property type="term" value="P:fatty acid biosynthetic process"/>
    <property type="evidence" value="ECO:0007669"/>
    <property type="project" value="UniProtKB-KW"/>
</dbReference>
<reference evidence="16 17" key="1">
    <citation type="submission" date="2024-10" db="EMBL/GenBank/DDBJ databases">
        <authorList>
            <person name="Kim D."/>
        </authorList>
    </citation>
    <scope>NUCLEOTIDE SEQUENCE [LARGE SCALE GENOMIC DNA]</scope>
    <source>
        <strain evidence="16">BH-2024</strain>
    </source>
</reference>
<evidence type="ECO:0000256" key="8">
    <source>
        <dbReference type="ARBA" id="ARBA00023098"/>
    </source>
</evidence>
<dbReference type="InterPro" id="IPR013154">
    <property type="entry name" value="ADH-like_N"/>
</dbReference>
<dbReference type="SUPFAM" id="SSF51735">
    <property type="entry name" value="NAD(P)-binding Rossmann-fold domains"/>
    <property type="match status" value="1"/>
</dbReference>
<evidence type="ECO:0000256" key="1">
    <source>
        <dbReference type="ARBA" id="ARBA00004173"/>
    </source>
</evidence>
<keyword evidence="17" id="KW-1185">Reference proteome</keyword>
<dbReference type="EC" id="1.3.1.104" evidence="11"/>
<protein>
    <recommendedName>
        <fullName evidence="12">Enoyl-[acyl-carrier-protein] reductase, mitochondrial</fullName>
        <ecNumber evidence="11">1.3.1.104</ecNumber>
    </recommendedName>
    <alternativeName>
        <fullName evidence="13">2-enoyl thioester reductase</fullName>
    </alternativeName>
</protein>
<evidence type="ECO:0000256" key="7">
    <source>
        <dbReference type="ARBA" id="ARBA00023002"/>
    </source>
</evidence>
<evidence type="ECO:0000256" key="13">
    <source>
        <dbReference type="ARBA" id="ARBA00042123"/>
    </source>
</evidence>
<dbReference type="PANTHER" id="PTHR43981">
    <property type="entry name" value="ENOYL-[ACYL-CARRIER-PROTEIN] REDUCTASE, MITOCHONDRIAL"/>
    <property type="match status" value="1"/>
</dbReference>
<dbReference type="FunFam" id="3.40.50.720:FF:000112">
    <property type="entry name" value="Enoyl-[acyl-carrier-protein] reductase 1, mitochondrial"/>
    <property type="match status" value="1"/>
</dbReference>
<dbReference type="CDD" id="cd08290">
    <property type="entry name" value="ETR"/>
    <property type="match status" value="1"/>
</dbReference>
<dbReference type="InterPro" id="IPR051034">
    <property type="entry name" value="Mito_Enoyl-ACP_Reductase"/>
</dbReference>
<proteinExistence type="inferred from homology"/>
<evidence type="ECO:0000313" key="16">
    <source>
        <dbReference type="EMBL" id="KAL3120776.1"/>
    </source>
</evidence>
<dbReference type="FunFam" id="3.90.180.10:FF:000010">
    <property type="entry name" value="Enoyl-[acyl-carrier-protein] reductase, mitochondrial"/>
    <property type="match status" value="1"/>
</dbReference>
<dbReference type="SMART" id="SM00829">
    <property type="entry name" value="PKS_ER"/>
    <property type="match status" value="1"/>
</dbReference>
<comment type="similarity">
    <text evidence="2">Belongs to the zinc-containing alcohol dehydrogenase family. Quinone oxidoreductase subfamily.</text>
</comment>
<name>A0ABD2M041_9BILA</name>
<comment type="catalytic activity">
    <reaction evidence="14">
        <text>a 2,3-saturated acyl-[ACP] + NADP(+) = a (2E)-enoyl-[ACP] + NADPH + H(+)</text>
        <dbReference type="Rhea" id="RHEA:22564"/>
        <dbReference type="Rhea" id="RHEA-COMP:9925"/>
        <dbReference type="Rhea" id="RHEA-COMP:9926"/>
        <dbReference type="ChEBI" id="CHEBI:15378"/>
        <dbReference type="ChEBI" id="CHEBI:57783"/>
        <dbReference type="ChEBI" id="CHEBI:58349"/>
        <dbReference type="ChEBI" id="CHEBI:78784"/>
        <dbReference type="ChEBI" id="CHEBI:78785"/>
        <dbReference type="EC" id="1.3.1.104"/>
    </reaction>
</comment>
<keyword evidence="9" id="KW-0496">Mitochondrion</keyword>
<dbReference type="Gene3D" id="3.40.50.720">
    <property type="entry name" value="NAD(P)-binding Rossmann-like Domain"/>
    <property type="match status" value="1"/>
</dbReference>
<dbReference type="PANTHER" id="PTHR43981:SF2">
    <property type="entry name" value="ENOYL-[ACYL-CARRIER-PROTEIN] REDUCTASE, MITOCHONDRIAL"/>
    <property type="match status" value="1"/>
</dbReference>
<keyword evidence="5" id="KW-0521">NADP</keyword>
<dbReference type="GO" id="GO:0005739">
    <property type="term" value="C:mitochondrion"/>
    <property type="evidence" value="ECO:0007669"/>
    <property type="project" value="UniProtKB-SubCell"/>
</dbReference>
<keyword evidence="8" id="KW-0443">Lipid metabolism</keyword>